<sequence length="100" mass="10870">MKGMTNFTDAEANALFGIGMNNANKLISTDQSLAEKMGKFDNAYGTTAFGSPERQFLDKEHADCRNCIAKTPAPPAHLTVLQTDHASSSCHINAWLLLNK</sequence>
<organism evidence="1 2">
    <name type="scientific">Oesophagostomum dentatum</name>
    <name type="common">Nodular worm</name>
    <dbReference type="NCBI Taxonomy" id="61180"/>
    <lineage>
        <taxon>Eukaryota</taxon>
        <taxon>Metazoa</taxon>
        <taxon>Ecdysozoa</taxon>
        <taxon>Nematoda</taxon>
        <taxon>Chromadorea</taxon>
        <taxon>Rhabditida</taxon>
        <taxon>Rhabditina</taxon>
        <taxon>Rhabditomorpha</taxon>
        <taxon>Strongyloidea</taxon>
        <taxon>Strongylidae</taxon>
        <taxon>Oesophagostomum</taxon>
    </lineage>
</organism>
<dbReference type="EMBL" id="KN555937">
    <property type="protein sequence ID" value="KHJ88380.1"/>
    <property type="molecule type" value="Genomic_DNA"/>
</dbReference>
<dbReference type="Proteomes" id="UP000053660">
    <property type="component" value="Unassembled WGS sequence"/>
</dbReference>
<evidence type="ECO:0000313" key="2">
    <source>
        <dbReference type="Proteomes" id="UP000053660"/>
    </source>
</evidence>
<gene>
    <name evidence="1" type="ORF">OESDEN_11827</name>
</gene>
<accession>A0A0B1SYU9</accession>
<name>A0A0B1SYU9_OESDE</name>
<dbReference type="AlphaFoldDB" id="A0A0B1SYU9"/>
<protein>
    <submittedName>
        <fullName evidence="1">Uncharacterized protein</fullName>
    </submittedName>
</protein>
<proteinExistence type="predicted"/>
<reference evidence="1 2" key="1">
    <citation type="submission" date="2014-03" db="EMBL/GenBank/DDBJ databases">
        <title>Draft genome of the hookworm Oesophagostomum dentatum.</title>
        <authorList>
            <person name="Mitreva M."/>
        </authorList>
    </citation>
    <scope>NUCLEOTIDE SEQUENCE [LARGE SCALE GENOMIC DNA]</scope>
    <source>
        <strain evidence="1 2">OD-Hann</strain>
    </source>
</reference>
<evidence type="ECO:0000313" key="1">
    <source>
        <dbReference type="EMBL" id="KHJ88380.1"/>
    </source>
</evidence>
<keyword evidence="2" id="KW-1185">Reference proteome</keyword>